<dbReference type="AlphaFoldDB" id="A0A0F9NS62"/>
<name>A0A0F9NS62_9ZZZZ</name>
<proteinExistence type="predicted"/>
<accession>A0A0F9NS62</accession>
<organism evidence="1">
    <name type="scientific">marine sediment metagenome</name>
    <dbReference type="NCBI Taxonomy" id="412755"/>
    <lineage>
        <taxon>unclassified sequences</taxon>
        <taxon>metagenomes</taxon>
        <taxon>ecological metagenomes</taxon>
    </lineage>
</organism>
<reference evidence="1" key="1">
    <citation type="journal article" date="2015" name="Nature">
        <title>Complex archaea that bridge the gap between prokaryotes and eukaryotes.</title>
        <authorList>
            <person name="Spang A."/>
            <person name="Saw J.H."/>
            <person name="Jorgensen S.L."/>
            <person name="Zaremba-Niedzwiedzka K."/>
            <person name="Martijn J."/>
            <person name="Lind A.E."/>
            <person name="van Eijk R."/>
            <person name="Schleper C."/>
            <person name="Guy L."/>
            <person name="Ettema T.J."/>
        </authorList>
    </citation>
    <scope>NUCLEOTIDE SEQUENCE</scope>
</reference>
<evidence type="ECO:0000313" key="1">
    <source>
        <dbReference type="EMBL" id="KKN14857.1"/>
    </source>
</evidence>
<protein>
    <submittedName>
        <fullName evidence="1">Uncharacterized protein</fullName>
    </submittedName>
</protein>
<comment type="caution">
    <text evidence="1">The sequence shown here is derived from an EMBL/GenBank/DDBJ whole genome shotgun (WGS) entry which is preliminary data.</text>
</comment>
<sequence length="149" mass="16703">MADIQKPQNIVAFNYQYSKPFVDNALRDKKLLTYACITGILNVSSKILSFAAWTSFIGSLASTYFNVPILSLSTEILRNIAFKSSMTNLALIIPKVVIDQLGQNRAFSILENNLPKDFDLQNATIVLTDKEIKIINNLTNEKIAIKFDI</sequence>
<gene>
    <name evidence="1" type="ORF">LCGC14_0991970</name>
</gene>
<dbReference type="EMBL" id="LAZR01003776">
    <property type="protein sequence ID" value="KKN14857.1"/>
    <property type="molecule type" value="Genomic_DNA"/>
</dbReference>